<reference evidence="2 3" key="1">
    <citation type="submission" date="2016-03" db="EMBL/GenBank/DDBJ databases">
        <authorList>
            <person name="Ploux O."/>
        </authorList>
    </citation>
    <scope>NUCLEOTIDE SEQUENCE [LARGE SCALE GENOMIC DNA]</scope>
    <source>
        <strain evidence="2 3">URUG2</strain>
    </source>
</reference>
<dbReference type="GeneID" id="35600202"/>
<protein>
    <submittedName>
        <fullName evidence="2">Uncharacterized protein</fullName>
    </submittedName>
</protein>
<feature type="compositionally biased region" description="Basic residues" evidence="1">
    <location>
        <begin position="249"/>
        <end position="267"/>
    </location>
</feature>
<keyword evidence="3" id="KW-1185">Reference proteome</keyword>
<feature type="region of interest" description="Disordered" evidence="1">
    <location>
        <begin position="317"/>
        <end position="527"/>
    </location>
</feature>
<feature type="compositionally biased region" description="Basic and acidic residues" evidence="1">
    <location>
        <begin position="368"/>
        <end position="379"/>
    </location>
</feature>
<sequence length="550" mass="59953">MPPQRPPSSPTSLLWAHQLKREHGYLLDRMKKLEAAITDVEAQTTAAAGAARSDDVAIIAKKVQQLTDDGGHAAMEKIRGEVTERFEDVGAEIEAVTLQISSLERDHGVLKEEGRRAVETEKALLKRIHDVEGSMREYERGVLKLGRKIDEQAIGKIREMLEGLSEDVKNDKVGLELAQASLEKLDEAGKLPREGNDRLAEQVKELAERPIPTPAPVIVAPPAALLEEPEEDKADSPQAPMQVPAPKPKTTRKAVIKAAPKAKRKPALRGAAADTQLASTRAAAAIKDPIPETQEPLIDARLKAPVVRRGKGWVEIEEAASEDENEPVPSLVTEPAKRRGRPVRVAAPSVKETALPAVAPVKRGPGRPRKDAAKADPPPRRAIVQPDEHDTSTFTTPPVKRGPGRPRKNAQQVAPAPRRRFIQPDETQPVAHKSHSKRPLDLEDDQAATEVLQAGGLRKTSGGTPEPPPAKKSRRGLTGIFTSPLSSSTSPATKILESKPEASRPGQVFQSETSQPDTIRVQPPKRRTIVQPDDETILRNYQAELAREKR</sequence>
<evidence type="ECO:0000313" key="2">
    <source>
        <dbReference type="EMBL" id="CZT19188.1"/>
    </source>
</evidence>
<organism evidence="2 3">
    <name type="scientific">Ramularia collo-cygni</name>
    <dbReference type="NCBI Taxonomy" id="112498"/>
    <lineage>
        <taxon>Eukaryota</taxon>
        <taxon>Fungi</taxon>
        <taxon>Dikarya</taxon>
        <taxon>Ascomycota</taxon>
        <taxon>Pezizomycotina</taxon>
        <taxon>Dothideomycetes</taxon>
        <taxon>Dothideomycetidae</taxon>
        <taxon>Mycosphaerellales</taxon>
        <taxon>Mycosphaerellaceae</taxon>
        <taxon>Ramularia</taxon>
    </lineage>
</organism>
<dbReference type="GO" id="GO:0003677">
    <property type="term" value="F:DNA binding"/>
    <property type="evidence" value="ECO:0007669"/>
    <property type="project" value="InterPro"/>
</dbReference>
<proteinExistence type="predicted"/>
<name>A0A2D3UVA1_9PEZI</name>
<feature type="compositionally biased region" description="Polar residues" evidence="1">
    <location>
        <begin position="508"/>
        <end position="517"/>
    </location>
</feature>
<dbReference type="RefSeq" id="XP_023626078.1">
    <property type="nucleotide sequence ID" value="XM_023770310.1"/>
</dbReference>
<feature type="compositionally biased region" description="Acidic residues" evidence="1">
    <location>
        <begin position="317"/>
        <end position="326"/>
    </location>
</feature>
<dbReference type="Proteomes" id="UP000225277">
    <property type="component" value="Unassembled WGS sequence"/>
</dbReference>
<evidence type="ECO:0000256" key="1">
    <source>
        <dbReference type="SAM" id="MobiDB-lite"/>
    </source>
</evidence>
<dbReference type="InterPro" id="IPR017956">
    <property type="entry name" value="AT_hook_DNA-bd_motif"/>
</dbReference>
<feature type="compositionally biased region" description="Low complexity" evidence="1">
    <location>
        <begin position="482"/>
        <end position="491"/>
    </location>
</feature>
<dbReference type="OrthoDB" id="3647228at2759"/>
<dbReference type="EMBL" id="FJUY01000007">
    <property type="protein sequence ID" value="CZT19188.1"/>
    <property type="molecule type" value="Genomic_DNA"/>
</dbReference>
<accession>A0A2D3UVA1</accession>
<feature type="region of interest" description="Disordered" evidence="1">
    <location>
        <begin position="227"/>
        <end position="275"/>
    </location>
</feature>
<gene>
    <name evidence="2" type="ORF">RCC_05034</name>
</gene>
<evidence type="ECO:0000313" key="3">
    <source>
        <dbReference type="Proteomes" id="UP000225277"/>
    </source>
</evidence>
<dbReference type="AlphaFoldDB" id="A0A2D3UVA1"/>
<dbReference type="SMART" id="SM00384">
    <property type="entry name" value="AT_hook"/>
    <property type="match status" value="3"/>
</dbReference>